<protein>
    <submittedName>
        <fullName evidence="5">GH36-type glycosyl hydrolase domain-containing protein</fullName>
    </submittedName>
</protein>
<dbReference type="PANTHER" id="PTHR37469:SF2">
    <property type="entry name" value="CELLOBIONIC ACID PHOSPHORYLASE"/>
    <property type="match status" value="1"/>
</dbReference>
<dbReference type="InterPro" id="IPR010383">
    <property type="entry name" value="Glyco_hydrolase_94_b-supersand"/>
</dbReference>
<organism evidence="5 6">
    <name type="scientific">Rheinheimera tilapiae</name>
    <dbReference type="NCBI Taxonomy" id="875043"/>
    <lineage>
        <taxon>Bacteria</taxon>
        <taxon>Pseudomonadati</taxon>
        <taxon>Pseudomonadota</taxon>
        <taxon>Gammaproteobacteria</taxon>
        <taxon>Chromatiales</taxon>
        <taxon>Chromatiaceae</taxon>
        <taxon>Rheinheimera</taxon>
    </lineage>
</organism>
<dbReference type="InterPro" id="IPR052047">
    <property type="entry name" value="GH94_Enzymes"/>
</dbReference>
<gene>
    <name evidence="5" type="ORF">ACFFJP_14060</name>
</gene>
<name>A0ABV6BH53_9GAMM</name>
<dbReference type="GO" id="GO:0016787">
    <property type="term" value="F:hydrolase activity"/>
    <property type="evidence" value="ECO:0007669"/>
    <property type="project" value="UniProtKB-KW"/>
</dbReference>
<evidence type="ECO:0000259" key="3">
    <source>
        <dbReference type="Pfam" id="PF06165"/>
    </source>
</evidence>
<dbReference type="Proteomes" id="UP001589813">
    <property type="component" value="Unassembled WGS sequence"/>
</dbReference>
<dbReference type="InterPro" id="IPR012341">
    <property type="entry name" value="6hp_glycosidase-like_sf"/>
</dbReference>
<keyword evidence="5" id="KW-0378">Hydrolase</keyword>
<dbReference type="Pfam" id="PF17167">
    <property type="entry name" value="Glyco_hydro_94"/>
    <property type="match status" value="1"/>
</dbReference>
<dbReference type="InterPro" id="IPR037018">
    <property type="entry name" value="GH65_N"/>
</dbReference>
<feature type="domain" description="Glycosyl hydrolase 94 catalytic" evidence="4">
    <location>
        <begin position="320"/>
        <end position="728"/>
    </location>
</feature>
<evidence type="ECO:0000259" key="4">
    <source>
        <dbReference type="Pfam" id="PF17167"/>
    </source>
</evidence>
<keyword evidence="6" id="KW-1185">Reference proteome</keyword>
<dbReference type="Gene3D" id="2.60.420.10">
    <property type="entry name" value="Maltose phosphorylase, domain 3"/>
    <property type="match status" value="1"/>
</dbReference>
<dbReference type="SUPFAM" id="SSF48208">
    <property type="entry name" value="Six-hairpin glycosidases"/>
    <property type="match status" value="1"/>
</dbReference>
<dbReference type="Gene3D" id="2.70.98.40">
    <property type="entry name" value="Glycoside hydrolase, family 65, N-terminal domain"/>
    <property type="match status" value="1"/>
</dbReference>
<dbReference type="RefSeq" id="WP_377245207.1">
    <property type="nucleotide sequence ID" value="NZ_JBHLXP010000003.1"/>
</dbReference>
<feature type="domain" description="Glycosyl hydrolase 94 supersandwich" evidence="3">
    <location>
        <begin position="77"/>
        <end position="291"/>
    </location>
</feature>
<keyword evidence="2" id="KW-0808">Transferase</keyword>
<dbReference type="InterPro" id="IPR011013">
    <property type="entry name" value="Gal_mutarotase_sf_dom"/>
</dbReference>
<dbReference type="Pfam" id="PF06165">
    <property type="entry name" value="GH94_b-supersand"/>
    <property type="match status" value="1"/>
</dbReference>
<evidence type="ECO:0000256" key="1">
    <source>
        <dbReference type="ARBA" id="ARBA00022676"/>
    </source>
</evidence>
<dbReference type="InterPro" id="IPR033432">
    <property type="entry name" value="GH94_catalytic"/>
</dbReference>
<evidence type="ECO:0000313" key="6">
    <source>
        <dbReference type="Proteomes" id="UP001589813"/>
    </source>
</evidence>
<proteinExistence type="predicted"/>
<dbReference type="SUPFAM" id="SSF74650">
    <property type="entry name" value="Galactose mutarotase-like"/>
    <property type="match status" value="1"/>
</dbReference>
<dbReference type="Gene3D" id="1.50.10.10">
    <property type="match status" value="1"/>
</dbReference>
<dbReference type="InterPro" id="IPR008928">
    <property type="entry name" value="6-hairpin_glycosidase_sf"/>
</dbReference>
<sequence>MPLMSPDAAGQRYQLFSATAMPQATAFLWNKSMLVQLNCRGYATAQFMQPEPAKYAHAPNLEAKTFMQPEQPYYAHHPGRFVYVKDQDSGELWSVPYEPVRKPTASFVFSAGAADICWQLELSDDLRLEWRLTLAPDAPLELWQLRVRNLGTATRRLSLYPYFPVGYMSWMNQGGRYEPALQAVVCSSVTPYQKYPDYFKQKDFKDQTFLLAERAPLAWEANQQQFEGEGGLAAPDGISATMLSNGCADYETPACALQYDVVLSPGATELYRFVFGPARDQAEIAAIRQRFFGPAISAATDGFTAAVQAYRAQQAAITPAIQISTPDSGLDNFVNQWLPRQVYYHGDVNRLTTDPQTRNYLQDHMGMTYLAPDVARTALLTALSQQHQSGEMPDGVLLHMDAQLKYINQVPHTDQCVWLPLFLRAYLDETNDWALLDEQVGYKEVEADASTVTEHLHRAMAWLWQKKDARGLSYIEQGDWCDPMNMVGYKGRGVSGWLSLAAAYALNTWADLCENRGEIQSENRGEIEQAADYRAKAAAFNQAVNSYLWDGQWYGRGITDDDVVFGISKDPEGRIYLNPQSWALLSGAASPAQQQALLQAVDAQLQTPYGVQMLAPAYTAMRDDVGRVTQKFPGSAENGSVYNHAAAFYLYALYQVGEADRAFQVLRQMLPSDDEAEQRQRGQLPVFLPNYYRGAFSQYPRTAGRSSQLLNTGTVHWVYRCLIEQLFGLKGEGKGLRIAPQLPAHWPQATVTRRFRGAVIECSFSRQAGINASQVYLQNQLLSDNLLPEIQSGRIYRLRVLLPL</sequence>
<comment type="caution">
    <text evidence="5">The sequence shown here is derived from an EMBL/GenBank/DDBJ whole genome shotgun (WGS) entry which is preliminary data.</text>
</comment>
<accession>A0ABV6BH53</accession>
<dbReference type="PANTHER" id="PTHR37469">
    <property type="entry name" value="CELLOBIONIC ACID PHOSPHORYLASE-RELATED"/>
    <property type="match status" value="1"/>
</dbReference>
<evidence type="ECO:0000256" key="2">
    <source>
        <dbReference type="ARBA" id="ARBA00022679"/>
    </source>
</evidence>
<keyword evidence="1" id="KW-0328">Glycosyltransferase</keyword>
<reference evidence="5 6" key="1">
    <citation type="submission" date="2024-09" db="EMBL/GenBank/DDBJ databases">
        <authorList>
            <person name="Sun Q."/>
            <person name="Mori K."/>
        </authorList>
    </citation>
    <scope>NUCLEOTIDE SEQUENCE [LARGE SCALE GENOMIC DNA]</scope>
    <source>
        <strain evidence="5 6">KCTC 23315</strain>
    </source>
</reference>
<evidence type="ECO:0000313" key="5">
    <source>
        <dbReference type="EMBL" id="MFC0049417.1"/>
    </source>
</evidence>
<dbReference type="EMBL" id="JBHLXP010000003">
    <property type="protein sequence ID" value="MFC0049417.1"/>
    <property type="molecule type" value="Genomic_DNA"/>
</dbReference>
<dbReference type="InterPro" id="IPR037814">
    <property type="entry name" value="GH94N_CBAP"/>
</dbReference>
<dbReference type="CDD" id="cd11748">
    <property type="entry name" value="GH94N_NdvB_like"/>
    <property type="match status" value="1"/>
</dbReference>